<protein>
    <recommendedName>
        <fullName evidence="4">DUF3408 domain-containing protein</fullName>
    </recommendedName>
</protein>
<dbReference type="Proteomes" id="UP000006420">
    <property type="component" value="Unassembled WGS sequence"/>
</dbReference>
<evidence type="ECO:0000313" key="2">
    <source>
        <dbReference type="EMBL" id="EGK04410.1"/>
    </source>
</evidence>
<feature type="compositionally biased region" description="Basic and acidic residues" evidence="1">
    <location>
        <begin position="24"/>
        <end position="40"/>
    </location>
</feature>
<evidence type="ECO:0008006" key="4">
    <source>
        <dbReference type="Google" id="ProtNLM"/>
    </source>
</evidence>
<feature type="region of interest" description="Disordered" evidence="1">
    <location>
        <begin position="23"/>
        <end position="64"/>
    </location>
</feature>
<dbReference type="HOGENOM" id="CLU_109344_0_0_10"/>
<proteinExistence type="predicted"/>
<dbReference type="GeneID" id="78081416"/>
<dbReference type="Pfam" id="PF11888">
    <property type="entry name" value="DUF3408"/>
    <property type="match status" value="1"/>
</dbReference>
<keyword evidence="3" id="KW-1185">Reference proteome</keyword>
<dbReference type="STRING" id="742767.HMPREF9456_00737"/>
<dbReference type="EMBL" id="ADLW01000003">
    <property type="protein sequence ID" value="EGK04410.1"/>
    <property type="molecule type" value="Genomic_DNA"/>
</dbReference>
<sequence length="135" mass="15924">MGKKIITQDESDEDLILRSLMKGKKPEIEQPVPSEKKQSEVQEQTFEEPVQAKEESKKRRAKAPNFVSTFLKENRTSSRNGKNINIRQEFHNKIRKIISIIPDNELSYFGYVDNILENHFNMYEDEINELLRKNI</sequence>
<organism evidence="2 3">
    <name type="scientific">Dysgonomonas mossii DSM 22836</name>
    <dbReference type="NCBI Taxonomy" id="742767"/>
    <lineage>
        <taxon>Bacteria</taxon>
        <taxon>Pseudomonadati</taxon>
        <taxon>Bacteroidota</taxon>
        <taxon>Bacteroidia</taxon>
        <taxon>Bacteroidales</taxon>
        <taxon>Dysgonomonadaceae</taxon>
        <taxon>Dysgonomonas</taxon>
    </lineage>
</organism>
<name>F8WY46_9BACT</name>
<dbReference type="OrthoDB" id="949719at2"/>
<comment type="caution">
    <text evidence="2">The sequence shown here is derived from an EMBL/GenBank/DDBJ whole genome shotgun (WGS) entry which is preliminary data.</text>
</comment>
<evidence type="ECO:0000256" key="1">
    <source>
        <dbReference type="SAM" id="MobiDB-lite"/>
    </source>
</evidence>
<gene>
    <name evidence="2" type="ORF">HMPREF9456_00737</name>
</gene>
<reference evidence="2 3" key="1">
    <citation type="submission" date="2011-04" db="EMBL/GenBank/DDBJ databases">
        <title>The Genome Sequence of Dysgonomonas mossii DSM 22836.</title>
        <authorList>
            <consortium name="The Broad Institute Genome Sequencing Platform"/>
            <person name="Earl A."/>
            <person name="Ward D."/>
            <person name="Feldgarden M."/>
            <person name="Gevers D."/>
            <person name="Pudlo N."/>
            <person name="Martens E."/>
            <person name="Allen-Vercoe E."/>
            <person name="Young S.K."/>
            <person name="Zeng Q."/>
            <person name="Gargeya S."/>
            <person name="Fitzgerald M."/>
            <person name="Haas B."/>
            <person name="Abouelleil A."/>
            <person name="Alvarado L."/>
            <person name="Arachchi H.M."/>
            <person name="Berlin A."/>
            <person name="Brown A."/>
            <person name="Chapman S.B."/>
            <person name="Chen Z."/>
            <person name="Dunbar C."/>
            <person name="Freedman E."/>
            <person name="Gearin G."/>
            <person name="Gellesch M."/>
            <person name="Goldberg J."/>
            <person name="Griggs A."/>
            <person name="Gujja S."/>
            <person name="Heiman D."/>
            <person name="Howarth C."/>
            <person name="Larson L."/>
            <person name="Lui A."/>
            <person name="MacDonald P.J.P."/>
            <person name="Mehta T."/>
            <person name="Montmayeur A."/>
            <person name="Murphy C."/>
            <person name="Neiman D."/>
            <person name="Pearson M."/>
            <person name="Priest M."/>
            <person name="Roberts A."/>
            <person name="Saif S."/>
            <person name="Shea T."/>
            <person name="Shenoy N."/>
            <person name="Sisk P."/>
            <person name="Stolte C."/>
            <person name="Sykes S."/>
            <person name="Yandava C."/>
            <person name="Wortman J."/>
            <person name="Nusbaum C."/>
            <person name="Birren B."/>
        </authorList>
    </citation>
    <scope>NUCLEOTIDE SEQUENCE [LARGE SCALE GENOMIC DNA]</scope>
    <source>
        <strain evidence="2 3">DSM 22836</strain>
    </source>
</reference>
<accession>F8WY46</accession>
<dbReference type="AlphaFoldDB" id="F8WY46"/>
<evidence type="ECO:0000313" key="3">
    <source>
        <dbReference type="Proteomes" id="UP000006420"/>
    </source>
</evidence>
<dbReference type="RefSeq" id="WP_006842108.1">
    <property type="nucleotide sequence ID" value="NZ_AQWJ01000002.1"/>
</dbReference>
<dbReference type="InterPro" id="IPR021823">
    <property type="entry name" value="DUF3408"/>
</dbReference>